<evidence type="ECO:0000313" key="3">
    <source>
        <dbReference type="EMBL" id="REH36380.1"/>
    </source>
</evidence>
<dbReference type="OrthoDB" id="9794601at2"/>
<dbReference type="AlphaFoldDB" id="A0A3E0H2X9"/>
<dbReference type="PANTHER" id="PTHR11927">
    <property type="entry name" value="GALACTOSIDE 2-L-FUCOSYLTRANSFERASE"/>
    <property type="match status" value="1"/>
</dbReference>
<dbReference type="RefSeq" id="WP_116179658.1">
    <property type="nucleotide sequence ID" value="NZ_CP144375.1"/>
</dbReference>
<dbReference type="GO" id="GO:0008107">
    <property type="term" value="F:galactoside 2-alpha-L-fucosyltransferase activity"/>
    <property type="evidence" value="ECO:0007669"/>
    <property type="project" value="InterPro"/>
</dbReference>
<protein>
    <submittedName>
        <fullName evidence="3">Glycosyl transferase family 11</fullName>
    </submittedName>
</protein>
<dbReference type="Proteomes" id="UP000256269">
    <property type="component" value="Unassembled WGS sequence"/>
</dbReference>
<evidence type="ECO:0000256" key="1">
    <source>
        <dbReference type="ARBA" id="ARBA00022676"/>
    </source>
</evidence>
<gene>
    <name evidence="3" type="ORF">BCF44_116250</name>
</gene>
<dbReference type="GO" id="GO:0005975">
    <property type="term" value="P:carbohydrate metabolic process"/>
    <property type="evidence" value="ECO:0007669"/>
    <property type="project" value="InterPro"/>
</dbReference>
<name>A0A3E0H2X9_9PSEU</name>
<proteinExistence type="predicted"/>
<dbReference type="CDD" id="cd11301">
    <property type="entry name" value="Fut1_Fut2_like"/>
    <property type="match status" value="1"/>
</dbReference>
<comment type="caution">
    <text evidence="3">The sequence shown here is derived from an EMBL/GenBank/DDBJ whole genome shotgun (WGS) entry which is preliminary data.</text>
</comment>
<keyword evidence="1" id="KW-0328">Glycosyltransferase</keyword>
<evidence type="ECO:0000313" key="4">
    <source>
        <dbReference type="Proteomes" id="UP000256269"/>
    </source>
</evidence>
<dbReference type="GO" id="GO:0016020">
    <property type="term" value="C:membrane"/>
    <property type="evidence" value="ECO:0007669"/>
    <property type="project" value="InterPro"/>
</dbReference>
<sequence>MRERAVTFSTLGLEGRLGNQLWQIAAVIGRSLERGLPIRLPPWAYADAFSLPSSWFALPGQDDVEVYDLVDYLVPANKFVMQDIRLWWRFEQQVREYLTPAKHVLDEVDALYGDVLERGDVTAVHVRRGDYLHYPHVYPLPTADYYRTAIERFGSSNIIVFTDDPEWVSSNLTFLEGARMTCWPAAFLDLACMTRCSRLVIANSSFSWWGAFLSGSTEIVRPRYWYTPEIHARDPALVWLVPDHWTPGD</sequence>
<keyword evidence="2 3" id="KW-0808">Transferase</keyword>
<reference evidence="3 4" key="1">
    <citation type="submission" date="2018-08" db="EMBL/GenBank/DDBJ databases">
        <title>Genomic Encyclopedia of Archaeal and Bacterial Type Strains, Phase II (KMG-II): from individual species to whole genera.</title>
        <authorList>
            <person name="Goeker M."/>
        </authorList>
    </citation>
    <scope>NUCLEOTIDE SEQUENCE [LARGE SCALE GENOMIC DNA]</scope>
    <source>
        <strain evidence="3 4">DSM 45791</strain>
    </source>
</reference>
<dbReference type="EMBL" id="QUNO01000016">
    <property type="protein sequence ID" value="REH36380.1"/>
    <property type="molecule type" value="Genomic_DNA"/>
</dbReference>
<dbReference type="InterPro" id="IPR002516">
    <property type="entry name" value="Glyco_trans_11"/>
</dbReference>
<accession>A0A3E0H2X9</accession>
<dbReference type="PANTHER" id="PTHR11927:SF9">
    <property type="entry name" value="L-FUCOSYLTRANSFERASE"/>
    <property type="match status" value="1"/>
</dbReference>
<dbReference type="Pfam" id="PF01531">
    <property type="entry name" value="Glyco_transf_11"/>
    <property type="match status" value="1"/>
</dbReference>
<evidence type="ECO:0000256" key="2">
    <source>
        <dbReference type="ARBA" id="ARBA00022679"/>
    </source>
</evidence>
<keyword evidence="4" id="KW-1185">Reference proteome</keyword>
<organism evidence="3 4">
    <name type="scientific">Kutzneria buriramensis</name>
    <dbReference type="NCBI Taxonomy" id="1045776"/>
    <lineage>
        <taxon>Bacteria</taxon>
        <taxon>Bacillati</taxon>
        <taxon>Actinomycetota</taxon>
        <taxon>Actinomycetes</taxon>
        <taxon>Pseudonocardiales</taxon>
        <taxon>Pseudonocardiaceae</taxon>
        <taxon>Kutzneria</taxon>
    </lineage>
</organism>